<dbReference type="GO" id="GO:0016787">
    <property type="term" value="F:hydrolase activity"/>
    <property type="evidence" value="ECO:0007669"/>
    <property type="project" value="UniProtKB-KW"/>
</dbReference>
<reference evidence="2" key="1">
    <citation type="submission" date="2020-09" db="EMBL/GenBank/DDBJ databases">
        <authorList>
            <person name="Yoon J.-W."/>
        </authorList>
    </citation>
    <scope>NUCLEOTIDE SEQUENCE</scope>
    <source>
        <strain evidence="2">KMU-158</strain>
    </source>
</reference>
<dbReference type="InterPro" id="IPR037171">
    <property type="entry name" value="NagB/RpiA_transferase-like"/>
</dbReference>
<gene>
    <name evidence="2" type="ORF">IB286_05800</name>
</gene>
<proteinExistence type="predicted"/>
<name>A0A927C1M6_9GAMM</name>
<keyword evidence="2" id="KW-0378">Hydrolase</keyword>
<dbReference type="Gene3D" id="3.40.1080.20">
    <property type="entry name" value="Acetyl-CoA hydrolase/transferase C-terminal domain"/>
    <property type="match status" value="1"/>
</dbReference>
<dbReference type="RefSeq" id="WP_190763413.1">
    <property type="nucleotide sequence ID" value="NZ_JACXLD010000002.1"/>
</dbReference>
<keyword evidence="3" id="KW-1185">Reference proteome</keyword>
<dbReference type="GO" id="GO:0006083">
    <property type="term" value="P:acetate metabolic process"/>
    <property type="evidence" value="ECO:0007669"/>
    <property type="project" value="InterPro"/>
</dbReference>
<dbReference type="Gene3D" id="3.30.750.70">
    <property type="entry name" value="4-hydroxybutyrate coenzyme like domains"/>
    <property type="match status" value="1"/>
</dbReference>
<dbReference type="PANTHER" id="PTHR21432:SF20">
    <property type="entry name" value="ACETYL-COA HYDROLASE"/>
    <property type="match status" value="1"/>
</dbReference>
<dbReference type="PANTHER" id="PTHR21432">
    <property type="entry name" value="ACETYL-COA HYDROLASE-RELATED"/>
    <property type="match status" value="1"/>
</dbReference>
<protein>
    <submittedName>
        <fullName evidence="2">Acetyl-CoA hydrolase</fullName>
    </submittedName>
</protein>
<evidence type="ECO:0000313" key="3">
    <source>
        <dbReference type="Proteomes" id="UP000610558"/>
    </source>
</evidence>
<comment type="caution">
    <text evidence="2">The sequence shown here is derived from an EMBL/GenBank/DDBJ whole genome shotgun (WGS) entry which is preliminary data.</text>
</comment>
<accession>A0A927C1M6</accession>
<dbReference type="EMBL" id="JACXLD010000002">
    <property type="protein sequence ID" value="MBD2858518.1"/>
    <property type="molecule type" value="Genomic_DNA"/>
</dbReference>
<evidence type="ECO:0000313" key="2">
    <source>
        <dbReference type="EMBL" id="MBD2858518.1"/>
    </source>
</evidence>
<evidence type="ECO:0000259" key="1">
    <source>
        <dbReference type="Pfam" id="PF13336"/>
    </source>
</evidence>
<sequence length="725" mass="79183">MSDGSPVGNGGEAEIHYEQCVDRILAELGTDIRVALPLGLGKPVGLMDALYRRATKDSTISLQILTALSLEKPSEHDPIRQRLLNPVFDRLFGNYCEPQYLTDQRNGALPDNIKVHEFYFKAGSRIGNSSAQADYISSNYSHAARDVAARGANVLMQLVARDPQRPGKLSASCNPDTSAELKRRLQMLGRKHLAIAIVHPDLPYMYGDAELAETEFDLVMEQAGQGQALFPVPRLLPIPAADYAIGLNASTLVKDGGTLQLGIGAMGDAIVQSIILRDQNNAAYQQLLERFAVLKNNAPLVAAVGGTTPFEQGLYAATEMFVEGFLHLYQADILRRQVFDFWALQTLINTGLCDPQHLIAENLTQLAELGVRELRGKDFEVLQYHGFFRDDCRYAEGQLYSASGESCFANMANPVSQQFMAEHCLGKSLRNGCVLHGGFFLGSQWFYDCLREMPAEQRQQLAMCGVEKINQLDLNPRLFRAQRRDARFINTGLNITLNGAVASDTLENGQVVSGVGGQYNFVAMAHQLQPQLDEAAASSGDGRSVLMIRASRVQNGQAVSNILPQYGACTIPRHLRDIVVTEYGIADLRAKTDGEVAAALIEIADSRFQADLIKAAVAAGKLSPSYQLPVSRQQNYPHIISAKVAESSAQLKPYPFGCDFTEQELAAARCLKGIASSTTGQKIKALIKSYGVRSEQAAQIIARLGLEGEKGVKSYLLRQLIKGST</sequence>
<dbReference type="Pfam" id="PF13336">
    <property type="entry name" value="AcetylCoA_hyd_C"/>
    <property type="match status" value="1"/>
</dbReference>
<dbReference type="AlphaFoldDB" id="A0A927C1M6"/>
<dbReference type="GO" id="GO:0008775">
    <property type="term" value="F:acetate CoA-transferase activity"/>
    <property type="evidence" value="ECO:0007669"/>
    <property type="project" value="InterPro"/>
</dbReference>
<organism evidence="2 3">
    <name type="scientific">Spongiibacter pelagi</name>
    <dbReference type="NCBI Taxonomy" id="2760804"/>
    <lineage>
        <taxon>Bacteria</taxon>
        <taxon>Pseudomonadati</taxon>
        <taxon>Pseudomonadota</taxon>
        <taxon>Gammaproteobacteria</taxon>
        <taxon>Cellvibrionales</taxon>
        <taxon>Spongiibacteraceae</taxon>
        <taxon>Spongiibacter</taxon>
    </lineage>
</organism>
<dbReference type="InterPro" id="IPR038460">
    <property type="entry name" value="AcetylCoA_hyd_C_sf"/>
</dbReference>
<dbReference type="InterPro" id="IPR026888">
    <property type="entry name" value="AcetylCoA_hyd_C"/>
</dbReference>
<dbReference type="SUPFAM" id="SSF100950">
    <property type="entry name" value="NagB/RpiA/CoA transferase-like"/>
    <property type="match status" value="1"/>
</dbReference>
<dbReference type="Gene3D" id="3.40.1080.10">
    <property type="entry name" value="Glutaconate Coenzyme A-transferase"/>
    <property type="match status" value="1"/>
</dbReference>
<dbReference type="InterPro" id="IPR046433">
    <property type="entry name" value="ActCoA_hydro"/>
</dbReference>
<feature type="domain" description="Acetyl-CoA hydrolase/transferase C-terminal" evidence="1">
    <location>
        <begin position="442"/>
        <end position="616"/>
    </location>
</feature>
<dbReference type="Proteomes" id="UP000610558">
    <property type="component" value="Unassembled WGS sequence"/>
</dbReference>